<accession>A0A2I0JR47</accession>
<dbReference type="EMBL" id="PGOL01001456">
    <property type="protein sequence ID" value="PKI57966.1"/>
    <property type="molecule type" value="Genomic_DNA"/>
</dbReference>
<sequence>MAQENQPAITEENTPPTPVYSQPPATLAPPLTLAGVPLTHHGTSPMAQAPSSSAEDAACIAALEGGITTLRGTVNQMAADMVELMALLKGPNRAFSNSTPPPGYVTMVDPNPWAPSPAVHVPAVHPVNIPPPPVTLPAAVPPPPSDPTMLASLPMSIPVPAPIYAAPPPMVFPAPNPHASTHASEPLPFQAPPPINIPVPELGTPTQAAPAAPLTNLLPETETEQQQRLKRLEENIRALQADGSRSNANDGDWSLFPNYEEFVIHTFQDSSAGAALDWYISLKAANIPTWADLSSRFIDQYRYCAETPPTLLELSTTEMAEGQSFEAYAGKAPSPLAIFDKLHTRTTSHPGVCPASNTLSAADPVQQVYYFAPLAPFLLLVPQQYAHNDAPTPPSTQQNRPLASRTPQPFSPLPASPSYIFRQFLAGGMIKLVAPGPNFDPATQNPNLRCEYHLGAPSHTLDNC</sequence>
<evidence type="ECO:0000256" key="1">
    <source>
        <dbReference type="SAM" id="Coils"/>
    </source>
</evidence>
<name>A0A2I0JR47_PUNGR</name>
<feature type="compositionally biased region" description="Polar residues" evidence="2">
    <location>
        <begin position="395"/>
        <end position="408"/>
    </location>
</feature>
<comment type="caution">
    <text evidence="3">The sequence shown here is derived from an EMBL/GenBank/DDBJ whole genome shotgun (WGS) entry which is preliminary data.</text>
</comment>
<reference evidence="3 4" key="1">
    <citation type="submission" date="2017-11" db="EMBL/GenBank/DDBJ databases">
        <title>De-novo sequencing of pomegranate (Punica granatum L.) genome.</title>
        <authorList>
            <person name="Akparov Z."/>
            <person name="Amiraslanov A."/>
            <person name="Hajiyeva S."/>
            <person name="Abbasov M."/>
            <person name="Kaur K."/>
            <person name="Hamwieh A."/>
            <person name="Solovyev V."/>
            <person name="Salamov A."/>
            <person name="Braich B."/>
            <person name="Kosarev P."/>
            <person name="Mahmoud A."/>
            <person name="Hajiyev E."/>
            <person name="Babayeva S."/>
            <person name="Izzatullayeva V."/>
            <person name="Mammadov A."/>
            <person name="Mammadov A."/>
            <person name="Sharifova S."/>
            <person name="Ojaghi J."/>
            <person name="Eynullazada K."/>
            <person name="Bayramov B."/>
            <person name="Abdulazimova A."/>
            <person name="Shahmuradov I."/>
        </authorList>
    </citation>
    <scope>NUCLEOTIDE SEQUENCE [LARGE SCALE GENOMIC DNA]</scope>
    <source>
        <strain evidence="4">cv. AG2017</strain>
        <tissue evidence="3">Leaf</tissue>
    </source>
</reference>
<feature type="region of interest" description="Disordered" evidence="2">
    <location>
        <begin position="1"/>
        <end position="51"/>
    </location>
</feature>
<feature type="compositionally biased region" description="Polar residues" evidence="2">
    <location>
        <begin position="41"/>
        <end position="51"/>
    </location>
</feature>
<dbReference type="Proteomes" id="UP000233551">
    <property type="component" value="Unassembled WGS sequence"/>
</dbReference>
<feature type="compositionally biased region" description="Polar residues" evidence="2">
    <location>
        <begin position="1"/>
        <end position="14"/>
    </location>
</feature>
<keyword evidence="1" id="KW-0175">Coiled coil</keyword>
<gene>
    <name evidence="3" type="ORF">CRG98_021641</name>
</gene>
<evidence type="ECO:0000313" key="3">
    <source>
        <dbReference type="EMBL" id="PKI57966.1"/>
    </source>
</evidence>
<feature type="compositionally biased region" description="Low complexity" evidence="2">
    <location>
        <begin position="23"/>
        <end position="39"/>
    </location>
</feature>
<proteinExistence type="predicted"/>
<dbReference type="AlphaFoldDB" id="A0A2I0JR47"/>
<organism evidence="3 4">
    <name type="scientific">Punica granatum</name>
    <name type="common">Pomegranate</name>
    <dbReference type="NCBI Taxonomy" id="22663"/>
    <lineage>
        <taxon>Eukaryota</taxon>
        <taxon>Viridiplantae</taxon>
        <taxon>Streptophyta</taxon>
        <taxon>Embryophyta</taxon>
        <taxon>Tracheophyta</taxon>
        <taxon>Spermatophyta</taxon>
        <taxon>Magnoliopsida</taxon>
        <taxon>eudicotyledons</taxon>
        <taxon>Gunneridae</taxon>
        <taxon>Pentapetalae</taxon>
        <taxon>rosids</taxon>
        <taxon>malvids</taxon>
        <taxon>Myrtales</taxon>
        <taxon>Lythraceae</taxon>
        <taxon>Punica</taxon>
    </lineage>
</organism>
<evidence type="ECO:0008006" key="5">
    <source>
        <dbReference type="Google" id="ProtNLM"/>
    </source>
</evidence>
<protein>
    <recommendedName>
        <fullName evidence="5">Retrotransposon gag domain-containing protein</fullName>
    </recommendedName>
</protein>
<keyword evidence="4" id="KW-1185">Reference proteome</keyword>
<evidence type="ECO:0000313" key="4">
    <source>
        <dbReference type="Proteomes" id="UP000233551"/>
    </source>
</evidence>
<evidence type="ECO:0000256" key="2">
    <source>
        <dbReference type="SAM" id="MobiDB-lite"/>
    </source>
</evidence>
<feature type="coiled-coil region" evidence="1">
    <location>
        <begin position="222"/>
        <end position="249"/>
    </location>
</feature>
<feature type="region of interest" description="Disordered" evidence="2">
    <location>
        <begin position="388"/>
        <end position="413"/>
    </location>
</feature>